<name>A0A975JHJ4_9RHOB</name>
<dbReference type="Pfam" id="PF02310">
    <property type="entry name" value="B12-binding"/>
    <property type="match status" value="1"/>
</dbReference>
<evidence type="ECO:0000313" key="2">
    <source>
        <dbReference type="EMBL" id="QUJ78417.1"/>
    </source>
</evidence>
<dbReference type="Gene3D" id="3.40.50.280">
    <property type="entry name" value="Cobalamin-binding domain"/>
    <property type="match status" value="1"/>
</dbReference>
<evidence type="ECO:0000313" key="3">
    <source>
        <dbReference type="Proteomes" id="UP000683291"/>
    </source>
</evidence>
<sequence length="280" mass="30721">MTDRERDRSLFHDGLYRKTVTEIGTLRTKLPEDVFTSLAREVIRRLVDHPVVLSSAIAFPSDARIDELSRALLLPNPLAGKAFIARIQAQGASVETVYLAYLAEAARRLGTWWSEDKISWAEATVATGHIYAVMRGLRPLFKPTRPRGNQRAALFMPVPGENHTLGIEMAADLATKDGWDITLKRDLDHDGLVQYAAQSGHMIIGLSAAGEHSLNALAKVIVALRIRLPEASILVSGNIVRSAPDLVRLMGADATEAEFDPALQQLNTLWDLSNQQADVG</sequence>
<dbReference type="GO" id="GO:0046872">
    <property type="term" value="F:metal ion binding"/>
    <property type="evidence" value="ECO:0007669"/>
    <property type="project" value="InterPro"/>
</dbReference>
<organism evidence="2 3">
    <name type="scientific">Sulfitobacter albidus</name>
    <dbReference type="NCBI Taxonomy" id="2829501"/>
    <lineage>
        <taxon>Bacteria</taxon>
        <taxon>Pseudomonadati</taxon>
        <taxon>Pseudomonadota</taxon>
        <taxon>Alphaproteobacteria</taxon>
        <taxon>Rhodobacterales</taxon>
        <taxon>Roseobacteraceae</taxon>
        <taxon>Sulfitobacter</taxon>
    </lineage>
</organism>
<gene>
    <name evidence="2" type="ORF">KDD17_18440</name>
</gene>
<reference evidence="2" key="1">
    <citation type="submission" date="2021-04" db="EMBL/GenBank/DDBJ databases">
        <title>Complete genome sequence for Sulfitobacter sp. strain JK7-1.</title>
        <authorList>
            <person name="Park S.-J."/>
        </authorList>
    </citation>
    <scope>NUCLEOTIDE SEQUENCE</scope>
    <source>
        <strain evidence="2">JK7-1</strain>
    </source>
</reference>
<keyword evidence="3" id="KW-1185">Reference proteome</keyword>
<dbReference type="InterPro" id="IPR036724">
    <property type="entry name" value="Cobalamin-bd_sf"/>
</dbReference>
<protein>
    <submittedName>
        <fullName evidence="2">Cobalamin B12-binding domain-containing protein</fullName>
    </submittedName>
</protein>
<dbReference type="SUPFAM" id="SSF52242">
    <property type="entry name" value="Cobalamin (vitamin B12)-binding domain"/>
    <property type="match status" value="1"/>
</dbReference>
<dbReference type="Proteomes" id="UP000683291">
    <property type="component" value="Chromosome pJK7-1-4"/>
</dbReference>
<dbReference type="PROSITE" id="PS51332">
    <property type="entry name" value="B12_BINDING"/>
    <property type="match status" value="1"/>
</dbReference>
<dbReference type="EMBL" id="CP073585">
    <property type="protein sequence ID" value="QUJ78417.1"/>
    <property type="molecule type" value="Genomic_DNA"/>
</dbReference>
<evidence type="ECO:0000259" key="1">
    <source>
        <dbReference type="PROSITE" id="PS51332"/>
    </source>
</evidence>
<dbReference type="KEGG" id="sual:KDD17_18440"/>
<dbReference type="AlphaFoldDB" id="A0A975JHJ4"/>
<dbReference type="RefSeq" id="WP_212706609.1">
    <property type="nucleotide sequence ID" value="NZ_CP073585.1"/>
</dbReference>
<feature type="domain" description="B12-binding" evidence="1">
    <location>
        <begin position="150"/>
        <end position="280"/>
    </location>
</feature>
<dbReference type="GO" id="GO:0031419">
    <property type="term" value="F:cobalamin binding"/>
    <property type="evidence" value="ECO:0007669"/>
    <property type="project" value="InterPro"/>
</dbReference>
<proteinExistence type="predicted"/>
<accession>A0A975JHJ4</accession>
<dbReference type="InterPro" id="IPR006158">
    <property type="entry name" value="Cobalamin-bd"/>
</dbReference>